<evidence type="ECO:0000256" key="1">
    <source>
        <dbReference type="ARBA" id="ARBA00004370"/>
    </source>
</evidence>
<evidence type="ECO:0000313" key="7">
    <source>
        <dbReference type="RefSeq" id="XP_060542872.1"/>
    </source>
</evidence>
<organism evidence="6 7">
    <name type="scientific">Pantherophis guttatus</name>
    <name type="common">Corn snake</name>
    <name type="synonym">Elaphe guttata</name>
    <dbReference type="NCBI Taxonomy" id="94885"/>
    <lineage>
        <taxon>Eukaryota</taxon>
        <taxon>Metazoa</taxon>
        <taxon>Chordata</taxon>
        <taxon>Craniata</taxon>
        <taxon>Vertebrata</taxon>
        <taxon>Euteleostomi</taxon>
        <taxon>Lepidosauria</taxon>
        <taxon>Squamata</taxon>
        <taxon>Bifurcata</taxon>
        <taxon>Unidentata</taxon>
        <taxon>Episquamata</taxon>
        <taxon>Toxicofera</taxon>
        <taxon>Serpentes</taxon>
        <taxon>Colubroidea</taxon>
        <taxon>Colubridae</taxon>
        <taxon>Colubrinae</taxon>
        <taxon>Pantherophis</taxon>
    </lineage>
</organism>
<dbReference type="GeneID" id="132710511"/>
<dbReference type="Gene3D" id="3.40.50.2300">
    <property type="match status" value="2"/>
</dbReference>
<dbReference type="RefSeq" id="XP_060542872.1">
    <property type="nucleotide sequence ID" value="XM_060686889.1"/>
</dbReference>
<dbReference type="PANTHER" id="PTHR24061:SF599">
    <property type="entry name" value="G-PROTEIN COUPLED RECEPTORS FAMILY 3 PROFILE DOMAIN-CONTAINING PROTEIN"/>
    <property type="match status" value="1"/>
</dbReference>
<keyword evidence="6" id="KW-1185">Reference proteome</keyword>
<name>A0ABM3Z3C8_PANGU</name>
<dbReference type="InterPro" id="IPR028082">
    <property type="entry name" value="Peripla_BP_I"/>
</dbReference>
<protein>
    <submittedName>
        <fullName evidence="7">Extracellular calcium-sensing receptor-like</fullName>
    </submittedName>
</protein>
<comment type="subcellular location">
    <subcellularLocation>
        <location evidence="1">Membrane</location>
    </subcellularLocation>
</comment>
<reference evidence="7" key="1">
    <citation type="submission" date="2025-08" db="UniProtKB">
        <authorList>
            <consortium name="RefSeq"/>
        </authorList>
    </citation>
    <scope>IDENTIFICATION</scope>
    <source>
        <tissue evidence="7">Blood</tissue>
    </source>
</reference>
<sequence>MDSPLICTGEEKIETLLVSVFEMDMTGHSYSIYNAVYILAQALHVAYSTTFRNRARVGKVGVIELLQLHPWKLNQIVRSISFNNTAGETLSFKQNGELKAGFDVINWVTFPNKSFLKVKVGGIGSVTSQEDRLKMDEAIIWPSRFNQVWIMRNSVTALTE</sequence>
<dbReference type="InterPro" id="IPR000068">
    <property type="entry name" value="GPCR_3_Ca_sens_rcpt-rel"/>
</dbReference>
<dbReference type="Pfam" id="PF01094">
    <property type="entry name" value="ANF_receptor"/>
    <property type="match status" value="1"/>
</dbReference>
<dbReference type="Proteomes" id="UP001652622">
    <property type="component" value="Unplaced"/>
</dbReference>
<evidence type="ECO:0000256" key="3">
    <source>
        <dbReference type="ARBA" id="ARBA00022989"/>
    </source>
</evidence>
<gene>
    <name evidence="7" type="primary">LOC132710511</name>
</gene>
<evidence type="ECO:0000256" key="4">
    <source>
        <dbReference type="ARBA" id="ARBA00023136"/>
    </source>
</evidence>
<feature type="domain" description="Receptor ligand binding region" evidence="5">
    <location>
        <begin position="26"/>
        <end position="108"/>
    </location>
</feature>
<evidence type="ECO:0000259" key="5">
    <source>
        <dbReference type="Pfam" id="PF01094"/>
    </source>
</evidence>
<dbReference type="PANTHER" id="PTHR24061">
    <property type="entry name" value="CALCIUM-SENSING RECEPTOR-RELATED"/>
    <property type="match status" value="1"/>
</dbReference>
<evidence type="ECO:0000313" key="6">
    <source>
        <dbReference type="Proteomes" id="UP001652622"/>
    </source>
</evidence>
<proteinExistence type="predicted"/>
<accession>A0ABM3Z3C8</accession>
<keyword evidence="2" id="KW-0812">Transmembrane</keyword>
<dbReference type="SUPFAM" id="SSF53822">
    <property type="entry name" value="Periplasmic binding protein-like I"/>
    <property type="match status" value="1"/>
</dbReference>
<keyword evidence="3" id="KW-1133">Transmembrane helix</keyword>
<dbReference type="InterPro" id="IPR001828">
    <property type="entry name" value="ANF_lig-bd_rcpt"/>
</dbReference>
<evidence type="ECO:0000256" key="2">
    <source>
        <dbReference type="ARBA" id="ARBA00022692"/>
    </source>
</evidence>
<keyword evidence="4" id="KW-0472">Membrane</keyword>